<dbReference type="InterPro" id="IPR050342">
    <property type="entry name" value="HMGB"/>
</dbReference>
<feature type="region of interest" description="Disordered" evidence="3">
    <location>
        <begin position="401"/>
        <end position="423"/>
    </location>
</feature>
<dbReference type="HOGENOM" id="CLU_020994_0_0_1"/>
<sequence length="596" mass="66147">MPSNPLYRRDHEYDALAIAIAASDMSLRDQSPLFTFDDPPHFDPAMTDSDQLIFGPLEFEDNAQYDSKSPYTWNPPSDFTMSSTIPFPGSPDSTSSQLDATTAHLSLNDSPYSPTNALSAYNELPATPDYSDSALFSHWLNDPEPPALYSSPIPIPMSPAQHQQLSSNMSSFVPGSHDSTIFPDVSFFSPTTAYAALQPLPRSFSPADAEDTIMTEALRAGAAQSSFASPDASMKPIWASQLWDPSSTQNVAASGASGPIPPLSEDAYATQRPRPRVSSRSQRSFTPVAQIFQSSSAPSASHTRPPPLARSYSRRAESTSEYDDHDATIRKKKKSLIEDEDARPVEKRAESPPLKSVLRPPKLAPSAWQLYFTDWITRHQASSNKKLNVAQAAKEAGQEYAKLTSEEKEPYKRRSQQLKEDRERELSAYMRTLTPDDIKRENAFRTAQRRAGKSRKGNIKDPNAPKKPLSAYFMFLQRIRSDPELVREVFGDETETTKQSVLAAYKWRSMTDDERKPFLAQAEQEKLEYEAARKMYEEGTVGYGSSINFSILPGSPISSMPFPRSSSSLRPLKQEGLSSESESDGFATDDGADVKR</sequence>
<feature type="domain" description="HMG box" evidence="4">
    <location>
        <begin position="361"/>
        <end position="430"/>
    </location>
</feature>
<dbReference type="Pfam" id="PF09011">
    <property type="entry name" value="HMG_box_2"/>
    <property type="match status" value="1"/>
</dbReference>
<dbReference type="Proteomes" id="UP000016930">
    <property type="component" value="Unassembled WGS sequence"/>
</dbReference>
<accession>M2PUR3</accession>
<name>M2PUR3_CERS8</name>
<dbReference type="PANTHER" id="PTHR48112:SF22">
    <property type="entry name" value="MITOCHONDRIAL TRANSCRIPTION FACTOR A, ISOFORM B"/>
    <property type="match status" value="1"/>
</dbReference>
<dbReference type="SMART" id="SM00398">
    <property type="entry name" value="HMG"/>
    <property type="match status" value="2"/>
</dbReference>
<dbReference type="InterPro" id="IPR009071">
    <property type="entry name" value="HMG_box_dom"/>
</dbReference>
<evidence type="ECO:0000313" key="5">
    <source>
        <dbReference type="EMBL" id="EMD40484.1"/>
    </source>
</evidence>
<dbReference type="GO" id="GO:0003677">
    <property type="term" value="F:DNA binding"/>
    <property type="evidence" value="ECO:0007669"/>
    <property type="project" value="UniProtKB-UniRule"/>
</dbReference>
<gene>
    <name evidence="5" type="ORF">CERSUDRAFT_111079</name>
</gene>
<keyword evidence="6" id="KW-1185">Reference proteome</keyword>
<feature type="compositionally biased region" description="Basic and acidic residues" evidence="3">
    <location>
        <begin position="404"/>
        <end position="423"/>
    </location>
</feature>
<dbReference type="GO" id="GO:0005634">
    <property type="term" value="C:nucleus"/>
    <property type="evidence" value="ECO:0007669"/>
    <property type="project" value="UniProtKB-UniRule"/>
</dbReference>
<feature type="domain" description="HMG box" evidence="4">
    <location>
        <begin position="465"/>
        <end position="537"/>
    </location>
</feature>
<feature type="compositionally biased region" description="Polar residues" evidence="3">
    <location>
        <begin position="285"/>
        <end position="302"/>
    </location>
</feature>
<dbReference type="InterPro" id="IPR036910">
    <property type="entry name" value="HMG_box_dom_sf"/>
</dbReference>
<evidence type="ECO:0000256" key="2">
    <source>
        <dbReference type="PROSITE-ProRule" id="PRU00267"/>
    </source>
</evidence>
<feature type="region of interest" description="Disordered" evidence="3">
    <location>
        <begin position="248"/>
        <end position="358"/>
    </location>
</feature>
<dbReference type="AlphaFoldDB" id="M2PUR3"/>
<reference evidence="5 6" key="1">
    <citation type="journal article" date="2012" name="Proc. Natl. Acad. Sci. U.S.A.">
        <title>Comparative genomics of Ceriporiopsis subvermispora and Phanerochaete chrysosporium provide insight into selective ligninolysis.</title>
        <authorList>
            <person name="Fernandez-Fueyo E."/>
            <person name="Ruiz-Duenas F.J."/>
            <person name="Ferreira P."/>
            <person name="Floudas D."/>
            <person name="Hibbett D.S."/>
            <person name="Canessa P."/>
            <person name="Larrondo L.F."/>
            <person name="James T.Y."/>
            <person name="Seelenfreund D."/>
            <person name="Lobos S."/>
            <person name="Polanco R."/>
            <person name="Tello M."/>
            <person name="Honda Y."/>
            <person name="Watanabe T."/>
            <person name="Watanabe T."/>
            <person name="Ryu J.S."/>
            <person name="Kubicek C.P."/>
            <person name="Schmoll M."/>
            <person name="Gaskell J."/>
            <person name="Hammel K.E."/>
            <person name="St John F.J."/>
            <person name="Vanden Wymelenberg A."/>
            <person name="Sabat G."/>
            <person name="Splinter BonDurant S."/>
            <person name="Syed K."/>
            <person name="Yadav J.S."/>
            <person name="Doddapaneni H."/>
            <person name="Subramanian V."/>
            <person name="Lavin J.L."/>
            <person name="Oguiza J.A."/>
            <person name="Perez G."/>
            <person name="Pisabarro A.G."/>
            <person name="Ramirez L."/>
            <person name="Santoyo F."/>
            <person name="Master E."/>
            <person name="Coutinho P.M."/>
            <person name="Henrissat B."/>
            <person name="Lombard V."/>
            <person name="Magnuson J.K."/>
            <person name="Kuees U."/>
            <person name="Hori C."/>
            <person name="Igarashi K."/>
            <person name="Samejima M."/>
            <person name="Held B.W."/>
            <person name="Barry K.W."/>
            <person name="LaButti K.M."/>
            <person name="Lapidus A."/>
            <person name="Lindquist E.A."/>
            <person name="Lucas S.M."/>
            <person name="Riley R."/>
            <person name="Salamov A.A."/>
            <person name="Hoffmeister D."/>
            <person name="Schwenk D."/>
            <person name="Hadar Y."/>
            <person name="Yarden O."/>
            <person name="de Vries R.P."/>
            <person name="Wiebenga A."/>
            <person name="Stenlid J."/>
            <person name="Eastwood D."/>
            <person name="Grigoriev I.V."/>
            <person name="Berka R.M."/>
            <person name="Blanchette R.A."/>
            <person name="Kersten P."/>
            <person name="Martinez A.T."/>
            <person name="Vicuna R."/>
            <person name="Cullen D."/>
        </authorList>
    </citation>
    <scope>NUCLEOTIDE SEQUENCE [LARGE SCALE GENOMIC DNA]</scope>
    <source>
        <strain evidence="5 6">B</strain>
    </source>
</reference>
<organism evidence="5 6">
    <name type="scientific">Ceriporiopsis subvermispora (strain B)</name>
    <name type="common">White-rot fungus</name>
    <name type="synonym">Gelatoporia subvermispora</name>
    <dbReference type="NCBI Taxonomy" id="914234"/>
    <lineage>
        <taxon>Eukaryota</taxon>
        <taxon>Fungi</taxon>
        <taxon>Dikarya</taxon>
        <taxon>Basidiomycota</taxon>
        <taxon>Agaricomycotina</taxon>
        <taxon>Agaricomycetes</taxon>
        <taxon>Polyporales</taxon>
        <taxon>Gelatoporiaceae</taxon>
        <taxon>Gelatoporia</taxon>
    </lineage>
</organism>
<keyword evidence="1 2" id="KW-0238">DNA-binding</keyword>
<dbReference type="OrthoDB" id="5550281at2759"/>
<dbReference type="SUPFAM" id="SSF47095">
    <property type="entry name" value="HMG-box"/>
    <property type="match status" value="2"/>
</dbReference>
<feature type="region of interest" description="Disordered" evidence="3">
    <location>
        <begin position="560"/>
        <end position="596"/>
    </location>
</feature>
<evidence type="ECO:0000259" key="4">
    <source>
        <dbReference type="PROSITE" id="PS50118"/>
    </source>
</evidence>
<dbReference type="STRING" id="914234.M2PUR3"/>
<feature type="DNA-binding region" description="HMG box" evidence="2">
    <location>
        <begin position="465"/>
        <end position="537"/>
    </location>
</feature>
<dbReference type="PROSITE" id="PS50118">
    <property type="entry name" value="HMG_BOX_2"/>
    <property type="match status" value="2"/>
</dbReference>
<evidence type="ECO:0000256" key="3">
    <source>
        <dbReference type="SAM" id="MobiDB-lite"/>
    </source>
</evidence>
<proteinExistence type="predicted"/>
<dbReference type="Pfam" id="PF00505">
    <property type="entry name" value="HMG_box"/>
    <property type="match status" value="1"/>
</dbReference>
<dbReference type="PANTHER" id="PTHR48112">
    <property type="entry name" value="HIGH MOBILITY GROUP PROTEIN DSP1"/>
    <property type="match status" value="1"/>
</dbReference>
<dbReference type="Gene3D" id="1.10.30.10">
    <property type="entry name" value="High mobility group box domain"/>
    <property type="match status" value="2"/>
</dbReference>
<evidence type="ECO:0000256" key="1">
    <source>
        <dbReference type="ARBA" id="ARBA00023125"/>
    </source>
</evidence>
<dbReference type="EMBL" id="KB445792">
    <property type="protein sequence ID" value="EMD40484.1"/>
    <property type="molecule type" value="Genomic_DNA"/>
</dbReference>
<evidence type="ECO:0000313" key="6">
    <source>
        <dbReference type="Proteomes" id="UP000016930"/>
    </source>
</evidence>
<feature type="compositionally biased region" description="Low complexity" evidence="3">
    <location>
        <begin position="560"/>
        <end position="571"/>
    </location>
</feature>
<feature type="DNA-binding region" description="HMG box" evidence="2">
    <location>
        <begin position="361"/>
        <end position="430"/>
    </location>
</feature>
<protein>
    <recommendedName>
        <fullName evidence="4">HMG box domain-containing protein</fullName>
    </recommendedName>
</protein>
<keyword evidence="2" id="KW-0539">Nucleus</keyword>